<dbReference type="RefSeq" id="WP_201924236.1">
    <property type="nucleotide sequence ID" value="NZ_JAERQG010000005.1"/>
</dbReference>
<sequence length="138" mass="16056">MKRARLITIFFLLSISGIAQHMKEVDKVNVKNGIYINKSEQPYTIHYIDISEQDKGVENSFTISKEKLFELHKTLLSGFKQMPEKPISFNLQNDELRLYFRKKLGEAQVEIVHENIESEKTGTLSWLSAKEVEKLLLQ</sequence>
<accession>A0A937DKK0</accession>
<dbReference type="Proteomes" id="UP000642920">
    <property type="component" value="Unassembled WGS sequence"/>
</dbReference>
<dbReference type="EMBL" id="JAERQG010000005">
    <property type="protein sequence ID" value="MBL0767015.1"/>
    <property type="molecule type" value="Genomic_DNA"/>
</dbReference>
<reference evidence="2" key="1">
    <citation type="submission" date="2021-01" db="EMBL/GenBank/DDBJ databases">
        <title>Marivirga sp. nov., isolated from intertidal surface sediments.</title>
        <authorList>
            <person name="Zhang M."/>
        </authorList>
    </citation>
    <scope>NUCLEOTIDE SEQUENCE</scope>
    <source>
        <strain evidence="2">SM1354</strain>
    </source>
</reference>
<keyword evidence="1" id="KW-0732">Signal</keyword>
<name>A0A937DKK0_9BACT</name>
<evidence type="ECO:0000313" key="2">
    <source>
        <dbReference type="EMBL" id="MBL0767015.1"/>
    </source>
</evidence>
<feature type="signal peptide" evidence="1">
    <location>
        <begin position="1"/>
        <end position="21"/>
    </location>
</feature>
<evidence type="ECO:0000256" key="1">
    <source>
        <dbReference type="SAM" id="SignalP"/>
    </source>
</evidence>
<gene>
    <name evidence="2" type="ORF">JKP34_17250</name>
</gene>
<organism evidence="2 3">
    <name type="scientific">Marivirga atlantica</name>
    <dbReference type="NCBI Taxonomy" id="1548457"/>
    <lineage>
        <taxon>Bacteria</taxon>
        <taxon>Pseudomonadati</taxon>
        <taxon>Bacteroidota</taxon>
        <taxon>Cytophagia</taxon>
        <taxon>Cytophagales</taxon>
        <taxon>Marivirgaceae</taxon>
        <taxon>Marivirga</taxon>
    </lineage>
</organism>
<dbReference type="AlphaFoldDB" id="A0A937DKK0"/>
<protein>
    <submittedName>
        <fullName evidence="2">Uncharacterized protein</fullName>
    </submittedName>
</protein>
<comment type="caution">
    <text evidence="2">The sequence shown here is derived from an EMBL/GenBank/DDBJ whole genome shotgun (WGS) entry which is preliminary data.</text>
</comment>
<proteinExistence type="predicted"/>
<keyword evidence="3" id="KW-1185">Reference proteome</keyword>
<evidence type="ECO:0000313" key="3">
    <source>
        <dbReference type="Proteomes" id="UP000642920"/>
    </source>
</evidence>
<feature type="chain" id="PRO_5037781522" evidence="1">
    <location>
        <begin position="22"/>
        <end position="138"/>
    </location>
</feature>